<dbReference type="GO" id="GO:0015086">
    <property type="term" value="F:cadmium ion transmembrane transporter activity"/>
    <property type="evidence" value="ECO:0007669"/>
    <property type="project" value="TreeGrafter"/>
</dbReference>
<keyword evidence="6 7" id="KW-0472">Membrane</keyword>
<feature type="transmembrane region" description="Helical" evidence="7">
    <location>
        <begin position="372"/>
        <end position="392"/>
    </location>
</feature>
<proteinExistence type="predicted"/>
<dbReference type="RefSeq" id="WP_062481267.1">
    <property type="nucleotide sequence ID" value="NZ_CP013650.1"/>
</dbReference>
<evidence type="ECO:0000256" key="2">
    <source>
        <dbReference type="ARBA" id="ARBA00022448"/>
    </source>
</evidence>
<dbReference type="AlphaFoldDB" id="A0A0U2PI89"/>
<feature type="transmembrane region" description="Helical" evidence="7">
    <location>
        <begin position="338"/>
        <end position="360"/>
    </location>
</feature>
<gene>
    <name evidence="8" type="ORF">AT746_13835</name>
</gene>
<keyword evidence="2" id="KW-0813">Transport</keyword>
<dbReference type="OrthoDB" id="9787548at2"/>
<dbReference type="GO" id="GO:0005384">
    <property type="term" value="F:manganese ion transmembrane transporter activity"/>
    <property type="evidence" value="ECO:0007669"/>
    <property type="project" value="TreeGrafter"/>
</dbReference>
<sequence length="398" mass="41539">MRLGPGLLVTAAFIGPGTITTASMAGANFGFALLWTLLFSVIATIVLQGMAARLGLATGLGLAESLRKTLNSGWQKYLCMALVISAIGIGSAAYEAGNLTGAAMGIQALLGAQISTWSTLLTLIAGLLLFSGHYQVLEKSLIGLVILMSLVFITTMIIARPDFPALLSGLLLPSFPQGSVTTILALIGTTIVPYNLFLHSSVMARQHKAATDMGETIRQSRWDTGLSIGLGGLITLAIVSTASAAFFGQIAGEINAAQMAIQLEPLLGDLAHYFFAIGLFAAGLTSAITAPLAGAFAVCGMMGWSTDLAANKFKMVWAVILLCGAVGAALKLNPVALIVFAQAANGILLPIIAIYLLWLMNKKSVLAEHSNGWFSNLLAGLIILLLLGLSSYKLWSLV</sequence>
<evidence type="ECO:0000256" key="1">
    <source>
        <dbReference type="ARBA" id="ARBA00004141"/>
    </source>
</evidence>
<dbReference type="GO" id="GO:0034755">
    <property type="term" value="P:iron ion transmembrane transport"/>
    <property type="evidence" value="ECO:0007669"/>
    <property type="project" value="TreeGrafter"/>
</dbReference>
<dbReference type="PANTHER" id="PTHR11706">
    <property type="entry name" value="SOLUTE CARRIER PROTEIN FAMILY 11 MEMBER"/>
    <property type="match status" value="1"/>
</dbReference>
<dbReference type="InterPro" id="IPR001046">
    <property type="entry name" value="NRAMP_fam"/>
</dbReference>
<evidence type="ECO:0000256" key="5">
    <source>
        <dbReference type="ARBA" id="ARBA00022989"/>
    </source>
</evidence>
<accession>A0A0U2PI89</accession>
<keyword evidence="9" id="KW-1185">Reference proteome</keyword>
<name>A0A0U2PI89_9ALTE</name>
<evidence type="ECO:0000256" key="3">
    <source>
        <dbReference type="ARBA" id="ARBA00022692"/>
    </source>
</evidence>
<dbReference type="Pfam" id="PF01566">
    <property type="entry name" value="Nramp"/>
    <property type="match status" value="1"/>
</dbReference>
<feature type="transmembrane region" description="Helical" evidence="7">
    <location>
        <begin position="315"/>
        <end position="332"/>
    </location>
</feature>
<dbReference type="NCBIfam" id="NF037982">
    <property type="entry name" value="Nramp_1"/>
    <property type="match status" value="1"/>
</dbReference>
<keyword evidence="5 7" id="KW-1133">Transmembrane helix</keyword>
<keyword evidence="3 7" id="KW-0812">Transmembrane</keyword>
<dbReference type="GO" id="GO:0005886">
    <property type="term" value="C:plasma membrane"/>
    <property type="evidence" value="ECO:0007669"/>
    <property type="project" value="TreeGrafter"/>
</dbReference>
<dbReference type="Proteomes" id="UP000068447">
    <property type="component" value="Chromosome"/>
</dbReference>
<feature type="transmembrane region" description="Helical" evidence="7">
    <location>
        <begin position="270"/>
        <end position="303"/>
    </location>
</feature>
<organism evidence="8 9">
    <name type="scientific">Lacimicrobium alkaliphilum</name>
    <dbReference type="NCBI Taxonomy" id="1526571"/>
    <lineage>
        <taxon>Bacteria</taxon>
        <taxon>Pseudomonadati</taxon>
        <taxon>Pseudomonadota</taxon>
        <taxon>Gammaproteobacteria</taxon>
        <taxon>Alteromonadales</taxon>
        <taxon>Alteromonadaceae</taxon>
        <taxon>Lacimicrobium</taxon>
    </lineage>
</organism>
<dbReference type="PRINTS" id="PR00447">
    <property type="entry name" value="NATRESASSCMP"/>
</dbReference>
<feature type="transmembrane region" description="Helical" evidence="7">
    <location>
        <begin position="228"/>
        <end position="250"/>
    </location>
</feature>
<feature type="transmembrane region" description="Helical" evidence="7">
    <location>
        <begin position="141"/>
        <end position="159"/>
    </location>
</feature>
<dbReference type="STRING" id="1526571.AT746_13835"/>
<dbReference type="GO" id="GO:0015293">
    <property type="term" value="F:symporter activity"/>
    <property type="evidence" value="ECO:0007669"/>
    <property type="project" value="UniProtKB-KW"/>
</dbReference>
<feature type="transmembrane region" description="Helical" evidence="7">
    <location>
        <begin position="77"/>
        <end position="94"/>
    </location>
</feature>
<evidence type="ECO:0000313" key="9">
    <source>
        <dbReference type="Proteomes" id="UP000068447"/>
    </source>
</evidence>
<evidence type="ECO:0000256" key="4">
    <source>
        <dbReference type="ARBA" id="ARBA00022847"/>
    </source>
</evidence>
<dbReference type="PANTHER" id="PTHR11706:SF33">
    <property type="entry name" value="NATURAL RESISTANCE-ASSOCIATED MACROPHAGE PROTEIN 2"/>
    <property type="match status" value="1"/>
</dbReference>
<comment type="subcellular location">
    <subcellularLocation>
        <location evidence="1">Membrane</location>
        <topology evidence="1">Multi-pass membrane protein</topology>
    </subcellularLocation>
</comment>
<protein>
    <submittedName>
        <fullName evidence="8">Manganese transporter</fullName>
    </submittedName>
</protein>
<feature type="transmembrane region" description="Helical" evidence="7">
    <location>
        <begin position="32"/>
        <end position="56"/>
    </location>
</feature>
<dbReference type="KEGG" id="lal:AT746_13835"/>
<evidence type="ECO:0000313" key="8">
    <source>
        <dbReference type="EMBL" id="ALS99229.1"/>
    </source>
</evidence>
<reference evidence="8 9" key="1">
    <citation type="submission" date="2015-12" db="EMBL/GenBank/DDBJ databases">
        <title>Complete genome of Lacimicrobium alkaliphilum KCTC 32984.</title>
        <authorList>
            <person name="Kim S.-G."/>
            <person name="Lee Y.-J."/>
        </authorList>
    </citation>
    <scope>NUCLEOTIDE SEQUENCE [LARGE SCALE GENOMIC DNA]</scope>
    <source>
        <strain evidence="8 9">YelD216</strain>
    </source>
</reference>
<dbReference type="EMBL" id="CP013650">
    <property type="protein sequence ID" value="ALS99229.1"/>
    <property type="molecule type" value="Genomic_DNA"/>
</dbReference>
<evidence type="ECO:0000256" key="6">
    <source>
        <dbReference type="ARBA" id="ARBA00023136"/>
    </source>
</evidence>
<feature type="transmembrane region" description="Helical" evidence="7">
    <location>
        <begin position="179"/>
        <end position="198"/>
    </location>
</feature>
<evidence type="ECO:0000256" key="7">
    <source>
        <dbReference type="SAM" id="Phobius"/>
    </source>
</evidence>
<feature type="transmembrane region" description="Helical" evidence="7">
    <location>
        <begin position="106"/>
        <end position="129"/>
    </location>
</feature>
<keyword evidence="4" id="KW-0769">Symport</keyword>